<keyword evidence="1" id="KW-0472">Membrane</keyword>
<reference evidence="2 3" key="1">
    <citation type="submission" date="2016-10" db="EMBL/GenBank/DDBJ databases">
        <authorList>
            <person name="de Groot N.N."/>
        </authorList>
    </citation>
    <scope>NUCLEOTIDE SEQUENCE [LARGE SCALE GENOMIC DNA]</scope>
    <source>
        <strain evidence="2 3">CGMCC 1.11147</strain>
    </source>
</reference>
<keyword evidence="1" id="KW-1133">Transmembrane helix</keyword>
<evidence type="ECO:0000256" key="1">
    <source>
        <dbReference type="SAM" id="Phobius"/>
    </source>
</evidence>
<dbReference type="AlphaFoldDB" id="A0A1H0ILG1"/>
<keyword evidence="3" id="KW-1185">Reference proteome</keyword>
<organism evidence="2 3">
    <name type="scientific">Nocardioides szechwanensis</name>
    <dbReference type="NCBI Taxonomy" id="1005944"/>
    <lineage>
        <taxon>Bacteria</taxon>
        <taxon>Bacillati</taxon>
        <taxon>Actinomycetota</taxon>
        <taxon>Actinomycetes</taxon>
        <taxon>Propionibacteriales</taxon>
        <taxon>Nocardioidaceae</taxon>
        <taxon>Nocardioides</taxon>
    </lineage>
</organism>
<sequence>MPWRRRRWILRGVAVVTVGVVTAVLWVTLRPPAPIEGVCRSLAEGNELAPVPGDVLERAAETSDVRLRGLSEPSLEQLAATRAELVRQTVTGDTSWIDEFTACLVDYSRTGRAGDPEAEPPVAPIIQRDHVAALLLYRPHQTRVDPCFGPAGACVDEPTYEIHCAMFTDAGTGRVLRLEGCWGFKRNR</sequence>
<accession>A0A1H0ILG1</accession>
<dbReference type="STRING" id="1005944.SAMN05192576_3837"/>
<feature type="transmembrane region" description="Helical" evidence="1">
    <location>
        <begin position="12"/>
        <end position="29"/>
    </location>
</feature>
<dbReference type="Proteomes" id="UP000199004">
    <property type="component" value="Unassembled WGS sequence"/>
</dbReference>
<evidence type="ECO:0000313" key="2">
    <source>
        <dbReference type="EMBL" id="SDO32185.1"/>
    </source>
</evidence>
<name>A0A1H0ILG1_9ACTN</name>
<keyword evidence="1" id="KW-0812">Transmembrane</keyword>
<proteinExistence type="predicted"/>
<protein>
    <submittedName>
        <fullName evidence="2">Uncharacterized protein</fullName>
    </submittedName>
</protein>
<gene>
    <name evidence="2" type="ORF">SAMN05192576_3837</name>
</gene>
<evidence type="ECO:0000313" key="3">
    <source>
        <dbReference type="Proteomes" id="UP000199004"/>
    </source>
</evidence>
<dbReference type="EMBL" id="FNIC01000007">
    <property type="protein sequence ID" value="SDO32185.1"/>
    <property type="molecule type" value="Genomic_DNA"/>
</dbReference>
<dbReference type="RefSeq" id="WP_143016247.1">
    <property type="nucleotide sequence ID" value="NZ_BKAE01000009.1"/>
</dbReference>